<evidence type="ECO:0000313" key="3">
    <source>
        <dbReference type="Proteomes" id="UP000188268"/>
    </source>
</evidence>
<protein>
    <submittedName>
        <fullName evidence="2">Uncharacterized protein</fullName>
    </submittedName>
</protein>
<keyword evidence="3" id="KW-1185">Reference proteome</keyword>
<accession>A0A1R3I3W8</accession>
<dbReference type="OrthoDB" id="1225832at2759"/>
<name>A0A1R3I3W8_COCAP</name>
<dbReference type="AlphaFoldDB" id="A0A1R3I3W8"/>
<comment type="caution">
    <text evidence="2">The sequence shown here is derived from an EMBL/GenBank/DDBJ whole genome shotgun (WGS) entry which is preliminary data.</text>
</comment>
<evidence type="ECO:0000256" key="1">
    <source>
        <dbReference type="SAM" id="MobiDB-lite"/>
    </source>
</evidence>
<evidence type="ECO:0000313" key="2">
    <source>
        <dbReference type="EMBL" id="OMO77292.1"/>
    </source>
</evidence>
<sequence length="197" mass="22352">MENGTKSQSSMPLVSRLDHLDFVLCLELESSSTSSTSTSISAGCASSSLRSRGQVPISRSLPTFINSNQVQRQGVASHQFLFTRSEIQEESEAMLQKKKDSNPLKKQVGNKRSSKKEKISKMKTPSGKVKVMKEIAKDYNVEWDTTESEKECRQLSCETCNKSFSLPYRQEEAERRTTVSGWLQLQPIFYFFSVIRF</sequence>
<gene>
    <name evidence="2" type="ORF">CCACVL1_15111</name>
</gene>
<dbReference type="STRING" id="210143.A0A1R3I3W8"/>
<organism evidence="2 3">
    <name type="scientific">Corchorus capsularis</name>
    <name type="common">Jute</name>
    <dbReference type="NCBI Taxonomy" id="210143"/>
    <lineage>
        <taxon>Eukaryota</taxon>
        <taxon>Viridiplantae</taxon>
        <taxon>Streptophyta</taxon>
        <taxon>Embryophyta</taxon>
        <taxon>Tracheophyta</taxon>
        <taxon>Spermatophyta</taxon>
        <taxon>Magnoliopsida</taxon>
        <taxon>eudicotyledons</taxon>
        <taxon>Gunneridae</taxon>
        <taxon>Pentapetalae</taxon>
        <taxon>rosids</taxon>
        <taxon>malvids</taxon>
        <taxon>Malvales</taxon>
        <taxon>Malvaceae</taxon>
        <taxon>Grewioideae</taxon>
        <taxon>Apeibeae</taxon>
        <taxon>Corchorus</taxon>
    </lineage>
</organism>
<proteinExistence type="predicted"/>
<dbReference type="EMBL" id="AWWV01010765">
    <property type="protein sequence ID" value="OMO77292.1"/>
    <property type="molecule type" value="Genomic_DNA"/>
</dbReference>
<feature type="region of interest" description="Disordered" evidence="1">
    <location>
        <begin position="92"/>
        <end position="126"/>
    </location>
</feature>
<dbReference type="Gramene" id="OMO77292">
    <property type="protein sequence ID" value="OMO77292"/>
    <property type="gene ID" value="CCACVL1_15111"/>
</dbReference>
<reference evidence="2 3" key="1">
    <citation type="submission" date="2013-09" db="EMBL/GenBank/DDBJ databases">
        <title>Corchorus capsularis genome sequencing.</title>
        <authorList>
            <person name="Alam M."/>
            <person name="Haque M.S."/>
            <person name="Islam M.S."/>
            <person name="Emdad E.M."/>
            <person name="Islam M.M."/>
            <person name="Ahmed B."/>
            <person name="Halim A."/>
            <person name="Hossen Q.M.M."/>
            <person name="Hossain M.Z."/>
            <person name="Ahmed R."/>
            <person name="Khan M.M."/>
            <person name="Islam R."/>
            <person name="Rashid M.M."/>
            <person name="Khan S.A."/>
            <person name="Rahman M.S."/>
            <person name="Alam M."/>
        </authorList>
    </citation>
    <scope>NUCLEOTIDE SEQUENCE [LARGE SCALE GENOMIC DNA]</scope>
    <source>
        <strain evidence="3">cv. CVL-1</strain>
        <tissue evidence="2">Whole seedling</tissue>
    </source>
</reference>
<dbReference type="Proteomes" id="UP000188268">
    <property type="component" value="Unassembled WGS sequence"/>
</dbReference>